<gene>
    <name evidence="21" type="primary">LOC108930402</name>
</gene>
<dbReference type="InterPro" id="IPR000519">
    <property type="entry name" value="P_trefoil_dom"/>
</dbReference>
<keyword evidence="22" id="KW-1185">Reference proteome</keyword>
<name>A0A8C9V0N6_SCLFO</name>
<dbReference type="SMART" id="SM00018">
    <property type="entry name" value="PD"/>
    <property type="match status" value="1"/>
</dbReference>
<proteinExistence type="predicted"/>
<comment type="function">
    <text evidence="13">Component of the zona pellucida, an extracellular matrix surrounding oocytes which mediates sperm binding, induction of the acrosome reaction and prevents post-fertilization polyspermy. The zona pellucida is composed of 3 to 4 glycoproteins, ZP1, ZP2, ZP3, and ZP4. ZP4 may act as a sperm receptor.</text>
</comment>
<evidence type="ECO:0000256" key="3">
    <source>
        <dbReference type="ARBA" id="ARBA00022525"/>
    </source>
</evidence>
<protein>
    <recommendedName>
        <fullName evidence="14">Zona pellucida sperm-binding protein 4</fullName>
    </recommendedName>
    <alternativeName>
        <fullName evidence="16">Zona pellucida glycoprotein 4</fullName>
    </alternativeName>
    <alternativeName>
        <fullName evidence="15">Zona pellucida protein B</fullName>
    </alternativeName>
</protein>
<dbReference type="AlphaFoldDB" id="A0A8C9V0N6"/>
<dbReference type="PROSITE" id="PS00682">
    <property type="entry name" value="ZP_1"/>
    <property type="match status" value="1"/>
</dbReference>
<evidence type="ECO:0000256" key="6">
    <source>
        <dbReference type="ARBA" id="ARBA00022692"/>
    </source>
</evidence>
<reference evidence="21" key="3">
    <citation type="submission" date="2025-09" db="UniProtKB">
        <authorList>
            <consortium name="Ensembl"/>
        </authorList>
    </citation>
    <scope>IDENTIFICATION</scope>
</reference>
<keyword evidence="10" id="KW-0325">Glycoprotein</keyword>
<evidence type="ECO:0000256" key="9">
    <source>
        <dbReference type="ARBA" id="ARBA00023157"/>
    </source>
</evidence>
<keyword evidence="6 18" id="KW-0812">Transmembrane</keyword>
<evidence type="ECO:0000256" key="18">
    <source>
        <dbReference type="SAM" id="Phobius"/>
    </source>
</evidence>
<reference evidence="21 22" key="1">
    <citation type="submission" date="2019-04" db="EMBL/GenBank/DDBJ databases">
        <authorList>
            <consortium name="Wellcome Sanger Institute Data Sharing"/>
        </authorList>
    </citation>
    <scope>NUCLEOTIDE SEQUENCE [LARGE SCALE GENOMIC DNA]</scope>
</reference>
<keyword evidence="8 18" id="KW-0472">Membrane</keyword>
<dbReference type="OrthoDB" id="8919081at2759"/>
<feature type="domain" description="ZP" evidence="19">
    <location>
        <begin position="103"/>
        <end position="386"/>
    </location>
</feature>
<evidence type="ECO:0000313" key="21">
    <source>
        <dbReference type="Ensembl" id="ENSSFOP00015012418.2"/>
    </source>
</evidence>
<evidence type="ECO:0000313" key="22">
    <source>
        <dbReference type="Proteomes" id="UP000694397"/>
    </source>
</evidence>
<dbReference type="InterPro" id="IPR017977">
    <property type="entry name" value="ZP_dom_CS"/>
</dbReference>
<dbReference type="InterPro" id="IPR042235">
    <property type="entry name" value="ZP-C_dom"/>
</dbReference>
<keyword evidence="2" id="KW-1003">Cell membrane</keyword>
<evidence type="ECO:0000256" key="10">
    <source>
        <dbReference type="ARBA" id="ARBA00023180"/>
    </source>
</evidence>
<dbReference type="Gene3D" id="2.60.40.3210">
    <property type="entry name" value="Zona pellucida, ZP-N domain"/>
    <property type="match status" value="1"/>
</dbReference>
<dbReference type="Proteomes" id="UP000694397">
    <property type="component" value="Chromosome 23"/>
</dbReference>
<dbReference type="PANTHER" id="PTHR23343:SF31">
    <property type="entry name" value="ZONA PELLUCIDA SPERM-BINDING PROTEIN 4"/>
    <property type="match status" value="1"/>
</dbReference>
<evidence type="ECO:0000256" key="2">
    <source>
        <dbReference type="ARBA" id="ARBA00022475"/>
    </source>
</evidence>
<dbReference type="GO" id="GO:0060468">
    <property type="term" value="P:prevention of polyspermy"/>
    <property type="evidence" value="ECO:0007669"/>
    <property type="project" value="TreeGrafter"/>
</dbReference>
<comment type="caution">
    <text evidence="17">Lacks conserved residue(s) required for the propagation of feature annotation.</text>
</comment>
<dbReference type="SMART" id="SM00241">
    <property type="entry name" value="ZP"/>
    <property type="match status" value="1"/>
</dbReference>
<keyword evidence="9 17" id="KW-1015">Disulfide bond</keyword>
<dbReference type="GeneTree" id="ENSGT00940000163253"/>
<dbReference type="SUPFAM" id="SSF57492">
    <property type="entry name" value="Trefoil"/>
    <property type="match status" value="1"/>
</dbReference>
<feature type="transmembrane region" description="Helical" evidence="18">
    <location>
        <begin position="6"/>
        <end position="24"/>
    </location>
</feature>
<feature type="domain" description="P-type" evidence="20">
    <location>
        <begin position="59"/>
        <end position="98"/>
    </location>
</feature>
<dbReference type="GO" id="GO:0035805">
    <property type="term" value="C:egg coat"/>
    <property type="evidence" value="ECO:0007669"/>
    <property type="project" value="UniProtKB-SubCell"/>
</dbReference>
<keyword evidence="3" id="KW-0964">Secreted</keyword>
<dbReference type="Pfam" id="PF00100">
    <property type="entry name" value="Zona_pellucida"/>
    <property type="match status" value="1"/>
</dbReference>
<accession>A0A8C9V0N6</accession>
<evidence type="ECO:0000256" key="11">
    <source>
        <dbReference type="ARBA" id="ARBA00023279"/>
    </source>
</evidence>
<dbReference type="InterPro" id="IPR044913">
    <property type="entry name" value="P_trefoil_dom_sf"/>
</dbReference>
<dbReference type="Pfam" id="PF23344">
    <property type="entry name" value="ZP-N"/>
    <property type="match status" value="1"/>
</dbReference>
<dbReference type="CDD" id="cd00111">
    <property type="entry name" value="Trefoil"/>
    <property type="match status" value="1"/>
</dbReference>
<evidence type="ECO:0000259" key="20">
    <source>
        <dbReference type="PROSITE" id="PS51448"/>
    </source>
</evidence>
<keyword evidence="11" id="KW-0278">Fertilization</keyword>
<dbReference type="GO" id="GO:0032190">
    <property type="term" value="F:acrosin binding"/>
    <property type="evidence" value="ECO:0007669"/>
    <property type="project" value="TreeGrafter"/>
</dbReference>
<evidence type="ECO:0000256" key="8">
    <source>
        <dbReference type="ARBA" id="ARBA00023136"/>
    </source>
</evidence>
<evidence type="ECO:0000256" key="12">
    <source>
        <dbReference type="ARBA" id="ARBA00024183"/>
    </source>
</evidence>
<comment type="subcellular location">
    <subcellularLocation>
        <location evidence="1">Cell membrane</location>
        <topology evidence="1">Single-pass type I membrane protein</topology>
    </subcellularLocation>
    <subcellularLocation>
        <location evidence="12">Zona pellucida</location>
    </subcellularLocation>
</comment>
<dbReference type="Ensembl" id="ENSSFOT00015012575.2">
    <property type="protein sequence ID" value="ENSSFOP00015012418.2"/>
    <property type="gene ID" value="ENSSFOG00015007739.2"/>
</dbReference>
<evidence type="ECO:0000256" key="7">
    <source>
        <dbReference type="ARBA" id="ARBA00022989"/>
    </source>
</evidence>
<dbReference type="PROSITE" id="PS51034">
    <property type="entry name" value="ZP_2"/>
    <property type="match status" value="1"/>
</dbReference>
<dbReference type="InterPro" id="IPR055356">
    <property type="entry name" value="ZP-N"/>
</dbReference>
<sequence length="418" mass="45971">WVRLWPNGGVVSLCVGFIVSVFIMGLAQCIQHPRECLVVLLLGFSMILGQKIVLRDPVATLNKCQVNEKIPCGTLDIGPSSCEAINCCFDGQQCYYGNAVTVQCTMDGQFVVVVAKESTVPQLDLASISLLEGKEAPCSPVATTDNFAIYNFPVMACGTISKVEGDYLMYENMITSSYEVGIGSLGSITRDSIFELYFQCRYLAYDVPALMADVYTIAPPPPVAAAGPLRVELRLANGQCNTKGCNKEVSAYSSYYQDSDYPVTKVLRQPVYVEVRILDRTDPNIVLLLENCWATSTPDPLGVPQWNLLVNGCPYQGDKYLTTLVPVDSSSGLSFPTHYKRFIFKMFTFVDPASLHHLEQKVFIHCSTAVCHPSASASCEPRLKEDSSKTKALVSSQEVILIAPTTPGFRYEATRRKH</sequence>
<dbReference type="InterPro" id="IPR051148">
    <property type="entry name" value="Zona_Pellucida_Domain_gp"/>
</dbReference>
<evidence type="ECO:0000256" key="13">
    <source>
        <dbReference type="ARBA" id="ARBA00037545"/>
    </source>
</evidence>
<evidence type="ECO:0000256" key="15">
    <source>
        <dbReference type="ARBA" id="ARBA00042273"/>
    </source>
</evidence>
<keyword evidence="4" id="KW-0272">Extracellular matrix</keyword>
<reference evidence="21" key="2">
    <citation type="submission" date="2025-08" db="UniProtKB">
        <authorList>
            <consortium name="Ensembl"/>
        </authorList>
    </citation>
    <scope>IDENTIFICATION</scope>
</reference>
<evidence type="ECO:0000256" key="17">
    <source>
        <dbReference type="PROSITE-ProRule" id="PRU00779"/>
    </source>
</evidence>
<dbReference type="PANTHER" id="PTHR23343">
    <property type="entry name" value="ZONA PELLUCIDA SPERM-BINDING PROTEIN"/>
    <property type="match status" value="1"/>
</dbReference>
<dbReference type="GO" id="GO:0035804">
    <property type="term" value="F:structural constituent of egg coat"/>
    <property type="evidence" value="ECO:0007669"/>
    <property type="project" value="TreeGrafter"/>
</dbReference>
<dbReference type="Gene3D" id="2.60.40.4100">
    <property type="entry name" value="Zona pellucida, ZP-C domain"/>
    <property type="match status" value="1"/>
</dbReference>
<evidence type="ECO:0000256" key="14">
    <source>
        <dbReference type="ARBA" id="ARBA00040238"/>
    </source>
</evidence>
<feature type="disulfide bond" evidence="17">
    <location>
        <begin position="72"/>
        <end position="87"/>
    </location>
</feature>
<evidence type="ECO:0000256" key="1">
    <source>
        <dbReference type="ARBA" id="ARBA00004251"/>
    </source>
</evidence>
<dbReference type="GO" id="GO:0007339">
    <property type="term" value="P:binding of sperm to zona pellucida"/>
    <property type="evidence" value="ECO:0007669"/>
    <property type="project" value="TreeGrafter"/>
</dbReference>
<evidence type="ECO:0000256" key="16">
    <source>
        <dbReference type="ARBA" id="ARBA00042573"/>
    </source>
</evidence>
<keyword evidence="5" id="KW-0165">Cleavage on pair of basic residues</keyword>
<dbReference type="InterPro" id="IPR001507">
    <property type="entry name" value="ZP_dom"/>
</dbReference>
<keyword evidence="7 18" id="KW-1133">Transmembrane helix</keyword>
<evidence type="ECO:0000259" key="19">
    <source>
        <dbReference type="PROSITE" id="PS51034"/>
    </source>
</evidence>
<organism evidence="21 22">
    <name type="scientific">Scleropages formosus</name>
    <name type="common">Asian bonytongue</name>
    <name type="synonym">Osteoglossum formosum</name>
    <dbReference type="NCBI Taxonomy" id="113540"/>
    <lineage>
        <taxon>Eukaryota</taxon>
        <taxon>Metazoa</taxon>
        <taxon>Chordata</taxon>
        <taxon>Craniata</taxon>
        <taxon>Vertebrata</taxon>
        <taxon>Euteleostomi</taxon>
        <taxon>Actinopterygii</taxon>
        <taxon>Neopterygii</taxon>
        <taxon>Teleostei</taxon>
        <taxon>Osteoglossocephala</taxon>
        <taxon>Osteoglossomorpha</taxon>
        <taxon>Osteoglossiformes</taxon>
        <taxon>Osteoglossidae</taxon>
        <taxon>Scleropages</taxon>
    </lineage>
</organism>
<dbReference type="InterPro" id="IPR055355">
    <property type="entry name" value="ZP-C"/>
</dbReference>
<dbReference type="GO" id="GO:0005886">
    <property type="term" value="C:plasma membrane"/>
    <property type="evidence" value="ECO:0007669"/>
    <property type="project" value="UniProtKB-SubCell"/>
</dbReference>
<evidence type="ECO:0000256" key="5">
    <source>
        <dbReference type="ARBA" id="ARBA00022685"/>
    </source>
</evidence>
<evidence type="ECO:0000256" key="4">
    <source>
        <dbReference type="ARBA" id="ARBA00022530"/>
    </source>
</evidence>
<dbReference type="PROSITE" id="PS51448">
    <property type="entry name" value="P_TREFOIL_2"/>
    <property type="match status" value="1"/>
</dbReference>